<dbReference type="AlphaFoldDB" id="A0A067KQG4"/>
<keyword evidence="3" id="KW-1185">Reference proteome</keyword>
<gene>
    <name evidence="2" type="ORF">JCGZ_06254</name>
</gene>
<evidence type="ECO:0000313" key="3">
    <source>
        <dbReference type="Proteomes" id="UP000027138"/>
    </source>
</evidence>
<reference evidence="2 3" key="1">
    <citation type="journal article" date="2014" name="PLoS ONE">
        <title>Global Analysis of Gene Expression Profiles in Physic Nut (Jatropha curcas L.) Seedlings Exposed to Salt Stress.</title>
        <authorList>
            <person name="Zhang L."/>
            <person name="Zhang C."/>
            <person name="Wu P."/>
            <person name="Chen Y."/>
            <person name="Li M."/>
            <person name="Jiang H."/>
            <person name="Wu G."/>
        </authorList>
    </citation>
    <scope>NUCLEOTIDE SEQUENCE [LARGE SCALE GENOMIC DNA]</scope>
    <source>
        <strain evidence="3">cv. GZQX0401</strain>
        <tissue evidence="2">Young leaves</tissue>
    </source>
</reference>
<dbReference type="Proteomes" id="UP000027138">
    <property type="component" value="Unassembled WGS sequence"/>
</dbReference>
<dbReference type="EMBL" id="KK914415">
    <property type="protein sequence ID" value="KDP37198.1"/>
    <property type="molecule type" value="Genomic_DNA"/>
</dbReference>
<evidence type="ECO:0000256" key="1">
    <source>
        <dbReference type="SAM" id="SignalP"/>
    </source>
</evidence>
<sequence length="143" mass="15666">MEESQVVKLMTVVMTLFLLSAVSEQASEEAQGVDCIRGCDDRCGPYGSRYVNCCIRICQKHERTEDCKFSICGNFGDVSEDAKDGGCARKCMLKCAALRRAAPFCVSLCLKDSEKPPLEGIYEEHGSIRNCENSKCDDSGNGT</sequence>
<proteinExistence type="predicted"/>
<evidence type="ECO:0008006" key="4">
    <source>
        <dbReference type="Google" id="ProtNLM"/>
    </source>
</evidence>
<accession>A0A067KQG4</accession>
<name>A0A067KQG4_JATCU</name>
<keyword evidence="1" id="KW-0732">Signal</keyword>
<organism evidence="2 3">
    <name type="scientific">Jatropha curcas</name>
    <name type="common">Barbados nut</name>
    <dbReference type="NCBI Taxonomy" id="180498"/>
    <lineage>
        <taxon>Eukaryota</taxon>
        <taxon>Viridiplantae</taxon>
        <taxon>Streptophyta</taxon>
        <taxon>Embryophyta</taxon>
        <taxon>Tracheophyta</taxon>
        <taxon>Spermatophyta</taxon>
        <taxon>Magnoliopsida</taxon>
        <taxon>eudicotyledons</taxon>
        <taxon>Gunneridae</taxon>
        <taxon>Pentapetalae</taxon>
        <taxon>rosids</taxon>
        <taxon>fabids</taxon>
        <taxon>Malpighiales</taxon>
        <taxon>Euphorbiaceae</taxon>
        <taxon>Crotonoideae</taxon>
        <taxon>Jatropheae</taxon>
        <taxon>Jatropha</taxon>
    </lineage>
</organism>
<evidence type="ECO:0000313" key="2">
    <source>
        <dbReference type="EMBL" id="KDP37198.1"/>
    </source>
</evidence>
<protein>
    <recommendedName>
        <fullName evidence="4">Knottin scorpion toxin-like domain-containing protein</fullName>
    </recommendedName>
</protein>
<feature type="chain" id="PRO_5001643931" description="Knottin scorpion toxin-like domain-containing protein" evidence="1">
    <location>
        <begin position="26"/>
        <end position="143"/>
    </location>
</feature>
<feature type="signal peptide" evidence="1">
    <location>
        <begin position="1"/>
        <end position="25"/>
    </location>
</feature>